<evidence type="ECO:0000259" key="2">
    <source>
        <dbReference type="Pfam" id="PF01464"/>
    </source>
</evidence>
<proteinExistence type="predicted"/>
<feature type="signal peptide" evidence="1">
    <location>
        <begin position="1"/>
        <end position="18"/>
    </location>
</feature>
<dbReference type="CDD" id="cd00254">
    <property type="entry name" value="LT-like"/>
    <property type="match status" value="1"/>
</dbReference>
<name>A0A2H3AJ00_9AGAR</name>
<reference evidence="4" key="1">
    <citation type="journal article" date="2017" name="Nat. Ecol. Evol.">
        <title>Genome expansion and lineage-specific genetic innovations in the forest pathogenic fungi Armillaria.</title>
        <authorList>
            <person name="Sipos G."/>
            <person name="Prasanna A.N."/>
            <person name="Walter M.C."/>
            <person name="O'Connor E."/>
            <person name="Balint B."/>
            <person name="Krizsan K."/>
            <person name="Kiss B."/>
            <person name="Hess J."/>
            <person name="Varga T."/>
            <person name="Slot J."/>
            <person name="Riley R."/>
            <person name="Boka B."/>
            <person name="Rigling D."/>
            <person name="Barry K."/>
            <person name="Lee J."/>
            <person name="Mihaltcheva S."/>
            <person name="LaButti K."/>
            <person name="Lipzen A."/>
            <person name="Waldron R."/>
            <person name="Moloney N.M."/>
            <person name="Sperisen C."/>
            <person name="Kredics L."/>
            <person name="Vagvoelgyi C."/>
            <person name="Patrignani A."/>
            <person name="Fitzpatrick D."/>
            <person name="Nagy I."/>
            <person name="Doyle S."/>
            <person name="Anderson J.B."/>
            <person name="Grigoriev I.V."/>
            <person name="Gueldener U."/>
            <person name="Muensterkoetter M."/>
            <person name="Nagy L.G."/>
        </authorList>
    </citation>
    <scope>NUCLEOTIDE SEQUENCE [LARGE SCALE GENOMIC DNA]</scope>
    <source>
        <strain evidence="4">28-4</strain>
    </source>
</reference>
<dbReference type="InterPro" id="IPR008258">
    <property type="entry name" value="Transglycosylase_SLT_dom_1"/>
</dbReference>
<sequence>MKSILFLFFLLSFANSHGDSLFSRRHSRHTRSIPSAEKPRCVPRKHRDAQVLSLQNDAVHTNTCGPIGATDSSTATSGKMGCIDYFNCGIEGSGWTPPYMSMDQVAPRMADLSEAIKKPDSPFKPCEPFLPIFQRCAQTFGVPSILIASFALQESTCNPSTTGGAGEVGLMQLTSDKCHDAPNGDCYDPEFNILAGCKYFSKQLAANNGDFLLTCGNYNGWFKGMTYADATAAANGSCCRCQNNLDYLHQLLNGWLQNVNAYDQNHRLGKYFNLDKCH</sequence>
<dbReference type="Gene3D" id="1.10.530.10">
    <property type="match status" value="1"/>
</dbReference>
<evidence type="ECO:0000256" key="1">
    <source>
        <dbReference type="SAM" id="SignalP"/>
    </source>
</evidence>
<accession>A0A2H3AJ00</accession>
<dbReference type="EMBL" id="KZ293521">
    <property type="protein sequence ID" value="PBK58871.1"/>
    <property type="molecule type" value="Genomic_DNA"/>
</dbReference>
<keyword evidence="4" id="KW-1185">Reference proteome</keyword>
<dbReference type="InterPro" id="IPR023346">
    <property type="entry name" value="Lysozyme-like_dom_sf"/>
</dbReference>
<dbReference type="Pfam" id="PF01464">
    <property type="entry name" value="SLT"/>
    <property type="match status" value="1"/>
</dbReference>
<organism evidence="3 4">
    <name type="scientific">Armillaria solidipes</name>
    <dbReference type="NCBI Taxonomy" id="1076256"/>
    <lineage>
        <taxon>Eukaryota</taxon>
        <taxon>Fungi</taxon>
        <taxon>Dikarya</taxon>
        <taxon>Basidiomycota</taxon>
        <taxon>Agaricomycotina</taxon>
        <taxon>Agaricomycetes</taxon>
        <taxon>Agaricomycetidae</taxon>
        <taxon>Agaricales</taxon>
        <taxon>Marasmiineae</taxon>
        <taxon>Physalacriaceae</taxon>
        <taxon>Armillaria</taxon>
    </lineage>
</organism>
<keyword evidence="1" id="KW-0732">Signal</keyword>
<feature type="domain" description="Transglycosylase SLT" evidence="2">
    <location>
        <begin position="133"/>
        <end position="220"/>
    </location>
</feature>
<protein>
    <submittedName>
        <fullName evidence="3">Lysozyme-like protein</fullName>
    </submittedName>
</protein>
<evidence type="ECO:0000313" key="3">
    <source>
        <dbReference type="EMBL" id="PBK58871.1"/>
    </source>
</evidence>
<dbReference type="Proteomes" id="UP000218334">
    <property type="component" value="Unassembled WGS sequence"/>
</dbReference>
<feature type="chain" id="PRO_5013890816" evidence="1">
    <location>
        <begin position="19"/>
        <end position="278"/>
    </location>
</feature>
<evidence type="ECO:0000313" key="4">
    <source>
        <dbReference type="Proteomes" id="UP000218334"/>
    </source>
</evidence>
<dbReference type="AlphaFoldDB" id="A0A2H3AJ00"/>
<gene>
    <name evidence="3" type="ORF">ARMSODRAFT_967388</name>
</gene>
<dbReference type="SUPFAM" id="SSF53955">
    <property type="entry name" value="Lysozyme-like"/>
    <property type="match status" value="1"/>
</dbReference>